<comment type="caution">
    <text evidence="2">The sequence shown here is derived from an EMBL/GenBank/DDBJ whole genome shotgun (WGS) entry which is preliminary data.</text>
</comment>
<dbReference type="AlphaFoldDB" id="A0A4C1T1G7"/>
<reference evidence="2 3" key="1">
    <citation type="journal article" date="2019" name="Commun. Biol.">
        <title>The bagworm genome reveals a unique fibroin gene that provides high tensile strength.</title>
        <authorList>
            <person name="Kono N."/>
            <person name="Nakamura H."/>
            <person name="Ohtoshi R."/>
            <person name="Tomita M."/>
            <person name="Numata K."/>
            <person name="Arakawa K."/>
        </authorList>
    </citation>
    <scope>NUCLEOTIDE SEQUENCE [LARGE SCALE GENOMIC DNA]</scope>
</reference>
<name>A0A4C1T1G7_EUMVA</name>
<evidence type="ECO:0000313" key="3">
    <source>
        <dbReference type="Proteomes" id="UP000299102"/>
    </source>
</evidence>
<proteinExistence type="predicted"/>
<evidence type="ECO:0000313" key="2">
    <source>
        <dbReference type="EMBL" id="GBP07390.1"/>
    </source>
</evidence>
<dbReference type="EMBL" id="BGZK01004175">
    <property type="protein sequence ID" value="GBP07390.1"/>
    <property type="molecule type" value="Genomic_DNA"/>
</dbReference>
<organism evidence="2 3">
    <name type="scientific">Eumeta variegata</name>
    <name type="common">Bagworm moth</name>
    <name type="synonym">Eumeta japonica</name>
    <dbReference type="NCBI Taxonomy" id="151549"/>
    <lineage>
        <taxon>Eukaryota</taxon>
        <taxon>Metazoa</taxon>
        <taxon>Ecdysozoa</taxon>
        <taxon>Arthropoda</taxon>
        <taxon>Hexapoda</taxon>
        <taxon>Insecta</taxon>
        <taxon>Pterygota</taxon>
        <taxon>Neoptera</taxon>
        <taxon>Endopterygota</taxon>
        <taxon>Lepidoptera</taxon>
        <taxon>Glossata</taxon>
        <taxon>Ditrysia</taxon>
        <taxon>Tineoidea</taxon>
        <taxon>Psychidae</taxon>
        <taxon>Oiketicinae</taxon>
        <taxon>Eumeta</taxon>
    </lineage>
</organism>
<accession>A0A4C1T1G7</accession>
<protein>
    <submittedName>
        <fullName evidence="2">Uncharacterized protein</fullName>
    </submittedName>
</protein>
<evidence type="ECO:0000256" key="1">
    <source>
        <dbReference type="SAM" id="MobiDB-lite"/>
    </source>
</evidence>
<dbReference type="Proteomes" id="UP000299102">
    <property type="component" value="Unassembled WGS sequence"/>
</dbReference>
<keyword evidence="3" id="KW-1185">Reference proteome</keyword>
<gene>
    <name evidence="2" type="ORF">EVAR_100838_1</name>
</gene>
<feature type="region of interest" description="Disordered" evidence="1">
    <location>
        <begin position="67"/>
        <end position="103"/>
    </location>
</feature>
<sequence>MVAPPDRIAGSNAALLFGFPGTRYLRVCACKHALSTCMFTCVADNAIAHSPSREWTSINNSDKIIERYGPRRPTSATDYNGYCNEDAGGARRAGRRQNAVRAT</sequence>